<gene>
    <name evidence="2" type="ORF">TREES_T100014762</name>
</gene>
<dbReference type="Proteomes" id="UP000011518">
    <property type="component" value="Unassembled WGS sequence"/>
</dbReference>
<keyword evidence="3" id="KW-1185">Reference proteome</keyword>
<dbReference type="AlphaFoldDB" id="L9KUP3"/>
<organism evidence="2 3">
    <name type="scientific">Tupaia chinensis</name>
    <name type="common">Chinese tree shrew</name>
    <name type="synonym">Tupaia belangeri chinensis</name>
    <dbReference type="NCBI Taxonomy" id="246437"/>
    <lineage>
        <taxon>Eukaryota</taxon>
        <taxon>Metazoa</taxon>
        <taxon>Chordata</taxon>
        <taxon>Craniata</taxon>
        <taxon>Vertebrata</taxon>
        <taxon>Euteleostomi</taxon>
        <taxon>Mammalia</taxon>
        <taxon>Eutheria</taxon>
        <taxon>Euarchontoglires</taxon>
        <taxon>Scandentia</taxon>
        <taxon>Tupaiidae</taxon>
        <taxon>Tupaia</taxon>
    </lineage>
</organism>
<evidence type="ECO:0000313" key="3">
    <source>
        <dbReference type="Proteomes" id="UP000011518"/>
    </source>
</evidence>
<dbReference type="InParanoid" id="L9KUP3"/>
<dbReference type="EMBL" id="KB320644">
    <property type="protein sequence ID" value="ELW66645.1"/>
    <property type="molecule type" value="Genomic_DNA"/>
</dbReference>
<evidence type="ECO:0000256" key="1">
    <source>
        <dbReference type="SAM" id="MobiDB-lite"/>
    </source>
</evidence>
<reference evidence="3" key="1">
    <citation type="submission" date="2012-07" db="EMBL/GenBank/DDBJ databases">
        <title>Genome of the Chinese tree shrew, a rising model animal genetically related to primates.</title>
        <authorList>
            <person name="Zhang G."/>
            <person name="Fan Y."/>
            <person name="Yao Y."/>
            <person name="Huang Z."/>
        </authorList>
    </citation>
    <scope>NUCLEOTIDE SEQUENCE [LARGE SCALE GENOMIC DNA]</scope>
</reference>
<name>L9KUP3_TUPCH</name>
<sequence>MALPQCPHAVASQHDASHLSEPETRARACARRVLGHCSMHAQGPPHGFSVTKRCSTLCSGAATSPVFFSPPQLVPRCCCCWLSPFHFPSSSSKPVFPQTFHLLTGASSVGRPVPQDQAVLSFPGTTGPLMSGHANTLYELSEWEMAAGFRGVPEVFHRAAESLWSFPINPPSF</sequence>
<proteinExistence type="predicted"/>
<feature type="region of interest" description="Disordered" evidence="1">
    <location>
        <begin position="1"/>
        <end position="22"/>
    </location>
</feature>
<accession>L9KUP3</accession>
<evidence type="ECO:0000313" key="2">
    <source>
        <dbReference type="EMBL" id="ELW66645.1"/>
    </source>
</evidence>
<reference evidence="3" key="2">
    <citation type="journal article" date="2013" name="Nat. Commun.">
        <title>Genome of the Chinese tree shrew.</title>
        <authorList>
            <person name="Fan Y."/>
            <person name="Huang Z.Y."/>
            <person name="Cao C.C."/>
            <person name="Chen C.S."/>
            <person name="Chen Y.X."/>
            <person name="Fan D.D."/>
            <person name="He J."/>
            <person name="Hou H.L."/>
            <person name="Hu L."/>
            <person name="Hu X.T."/>
            <person name="Jiang X.T."/>
            <person name="Lai R."/>
            <person name="Lang Y.S."/>
            <person name="Liang B."/>
            <person name="Liao S.G."/>
            <person name="Mu D."/>
            <person name="Ma Y.Y."/>
            <person name="Niu Y.Y."/>
            <person name="Sun X.Q."/>
            <person name="Xia J.Q."/>
            <person name="Xiao J."/>
            <person name="Xiong Z.Q."/>
            <person name="Xu L."/>
            <person name="Yang L."/>
            <person name="Zhang Y."/>
            <person name="Zhao W."/>
            <person name="Zhao X.D."/>
            <person name="Zheng Y.T."/>
            <person name="Zhou J.M."/>
            <person name="Zhu Y.B."/>
            <person name="Zhang G.J."/>
            <person name="Wang J."/>
            <person name="Yao Y.G."/>
        </authorList>
    </citation>
    <scope>NUCLEOTIDE SEQUENCE [LARGE SCALE GENOMIC DNA]</scope>
</reference>
<protein>
    <submittedName>
        <fullName evidence="2">Uncharacterized protein</fullName>
    </submittedName>
</protein>